<name>A0ABT4A9Q2_9BACT</name>
<dbReference type="RefSeq" id="WP_267537162.1">
    <property type="nucleotide sequence ID" value="NZ_JAPNKA010000001.1"/>
</dbReference>
<comment type="caution">
    <text evidence="3">The sequence shown here is derived from an EMBL/GenBank/DDBJ whole genome shotgun (WGS) entry which is preliminary data.</text>
</comment>
<dbReference type="InterPro" id="IPR025975">
    <property type="entry name" value="Polysacc_lyase"/>
</dbReference>
<feature type="region of interest" description="Disordered" evidence="1">
    <location>
        <begin position="251"/>
        <end position="330"/>
    </location>
</feature>
<accession>A0ABT4A9Q2</accession>
<feature type="signal peptide" evidence="2">
    <location>
        <begin position="1"/>
        <end position="25"/>
    </location>
</feature>
<evidence type="ECO:0000256" key="1">
    <source>
        <dbReference type="SAM" id="MobiDB-lite"/>
    </source>
</evidence>
<dbReference type="Gene3D" id="2.60.120.200">
    <property type="match status" value="1"/>
</dbReference>
<keyword evidence="3" id="KW-0456">Lyase</keyword>
<keyword evidence="2" id="KW-0732">Signal</keyword>
<proteinExistence type="predicted"/>
<dbReference type="GO" id="GO:0016829">
    <property type="term" value="F:lyase activity"/>
    <property type="evidence" value="ECO:0007669"/>
    <property type="project" value="UniProtKB-KW"/>
</dbReference>
<gene>
    <name evidence="3" type="ORF">OV287_28275</name>
</gene>
<dbReference type="Pfam" id="PF14099">
    <property type="entry name" value="Polysacc_lyase"/>
    <property type="match status" value="1"/>
</dbReference>
<evidence type="ECO:0000313" key="3">
    <source>
        <dbReference type="EMBL" id="MCY1078378.1"/>
    </source>
</evidence>
<dbReference type="EMBL" id="JAPNKA010000001">
    <property type="protein sequence ID" value="MCY1078378.1"/>
    <property type="molecule type" value="Genomic_DNA"/>
</dbReference>
<organism evidence="3 4">
    <name type="scientific">Archangium lansingense</name>
    <dbReference type="NCBI Taxonomy" id="2995310"/>
    <lineage>
        <taxon>Bacteria</taxon>
        <taxon>Pseudomonadati</taxon>
        <taxon>Myxococcota</taxon>
        <taxon>Myxococcia</taxon>
        <taxon>Myxococcales</taxon>
        <taxon>Cystobacterineae</taxon>
        <taxon>Archangiaceae</taxon>
        <taxon>Archangium</taxon>
    </lineage>
</organism>
<evidence type="ECO:0000256" key="2">
    <source>
        <dbReference type="SAM" id="SignalP"/>
    </source>
</evidence>
<evidence type="ECO:0000313" key="4">
    <source>
        <dbReference type="Proteomes" id="UP001207654"/>
    </source>
</evidence>
<feature type="compositionally biased region" description="Polar residues" evidence="1">
    <location>
        <begin position="262"/>
        <end position="279"/>
    </location>
</feature>
<dbReference type="Proteomes" id="UP001207654">
    <property type="component" value="Unassembled WGS sequence"/>
</dbReference>
<feature type="chain" id="PRO_5045327896" evidence="2">
    <location>
        <begin position="26"/>
        <end position="358"/>
    </location>
</feature>
<protein>
    <submittedName>
        <fullName evidence="3">Polysaccharide lyase</fullName>
    </submittedName>
</protein>
<reference evidence="3 4" key="1">
    <citation type="submission" date="2022-11" db="EMBL/GenBank/DDBJ databases">
        <title>Minimal conservation of predation-associated metabolite biosynthetic gene clusters underscores biosynthetic potential of Myxococcota including descriptions for ten novel species: Archangium lansinium sp. nov., Myxococcus landrumus sp. nov., Nannocystis bai.</title>
        <authorList>
            <person name="Ahearne A."/>
            <person name="Stevens C."/>
            <person name="Phillips K."/>
        </authorList>
    </citation>
    <scope>NUCLEOTIDE SEQUENCE [LARGE SCALE GENOMIC DNA]</scope>
    <source>
        <strain evidence="3 4">MIWBW</strain>
    </source>
</reference>
<keyword evidence="4" id="KW-1185">Reference proteome</keyword>
<sequence length="358" mass="38824">MSRSNWLLKTTAILMGLAAATPAAASTLWRGDFETGDWSQYSKAQSMAADRLQVVESPVREGRYSLRAEVRQGDDPINASGNRNEFVRFDGASEGTEFYYGWSTLWPSDYPMTPNWQVFMQWHHPGAGGAPPVRFVLGCSAADCGKPMPDTLFLIVNGKTVWTKAPVTAGDWHDFILHIKWSADASTGFVELWYDGELVLPKRYTRTMFSSSDVNYLKMGLYRDEAIQPTAVLYHDGLVQATTLEEALLPGASGGEEVPDNGSPQDPGTPQDPPSNTDGEASPGDDVAVGTPQEPGIGTEGDFPGNSQVPLIPEEAGDPQELGGCSSSSTSAIPWVSLTGLLMLGSLARYRRRASQRR</sequence>